<organism evidence="1 2">
    <name type="scientific">Potamilus streckersoni</name>
    <dbReference type="NCBI Taxonomy" id="2493646"/>
    <lineage>
        <taxon>Eukaryota</taxon>
        <taxon>Metazoa</taxon>
        <taxon>Spiralia</taxon>
        <taxon>Lophotrochozoa</taxon>
        <taxon>Mollusca</taxon>
        <taxon>Bivalvia</taxon>
        <taxon>Autobranchia</taxon>
        <taxon>Heteroconchia</taxon>
        <taxon>Palaeoheterodonta</taxon>
        <taxon>Unionida</taxon>
        <taxon>Unionoidea</taxon>
        <taxon>Unionidae</taxon>
        <taxon>Ambleminae</taxon>
        <taxon>Lampsilini</taxon>
        <taxon>Potamilus</taxon>
    </lineage>
</organism>
<name>A0AAE0W458_9BIVA</name>
<gene>
    <name evidence="1" type="ORF">CHS0354_035851</name>
</gene>
<protein>
    <submittedName>
        <fullName evidence="1">Uncharacterized protein</fullName>
    </submittedName>
</protein>
<dbReference type="AlphaFoldDB" id="A0AAE0W458"/>
<reference evidence="1" key="3">
    <citation type="submission" date="2023-05" db="EMBL/GenBank/DDBJ databases">
        <authorList>
            <person name="Smith C.H."/>
        </authorList>
    </citation>
    <scope>NUCLEOTIDE SEQUENCE</scope>
    <source>
        <strain evidence="1">CHS0354</strain>
        <tissue evidence="1">Mantle</tissue>
    </source>
</reference>
<evidence type="ECO:0000313" key="1">
    <source>
        <dbReference type="EMBL" id="KAK3599610.1"/>
    </source>
</evidence>
<sequence>MYEETGDGVICEEEADKAMFDLRFRDLNYENDYTAYTNLGALIERFTKRHSEKNNLFKSVNFYDKKERTGNAKSK</sequence>
<evidence type="ECO:0000313" key="2">
    <source>
        <dbReference type="Proteomes" id="UP001195483"/>
    </source>
</evidence>
<dbReference type="EMBL" id="JAEAOA010002091">
    <property type="protein sequence ID" value="KAK3599610.1"/>
    <property type="molecule type" value="Genomic_DNA"/>
</dbReference>
<comment type="caution">
    <text evidence="1">The sequence shown here is derived from an EMBL/GenBank/DDBJ whole genome shotgun (WGS) entry which is preliminary data.</text>
</comment>
<proteinExistence type="predicted"/>
<dbReference type="Proteomes" id="UP001195483">
    <property type="component" value="Unassembled WGS sequence"/>
</dbReference>
<keyword evidence="2" id="KW-1185">Reference proteome</keyword>
<reference evidence="1" key="2">
    <citation type="journal article" date="2021" name="Genome Biol. Evol.">
        <title>Developing a high-quality reference genome for a parasitic bivalve with doubly uniparental inheritance (Bivalvia: Unionida).</title>
        <authorList>
            <person name="Smith C.H."/>
        </authorList>
    </citation>
    <scope>NUCLEOTIDE SEQUENCE</scope>
    <source>
        <strain evidence="1">CHS0354</strain>
        <tissue evidence="1">Mantle</tissue>
    </source>
</reference>
<accession>A0AAE0W458</accession>
<reference evidence="1" key="1">
    <citation type="journal article" date="2021" name="Genome Biol. Evol.">
        <title>A High-Quality Reference Genome for a Parasitic Bivalve with Doubly Uniparental Inheritance (Bivalvia: Unionida).</title>
        <authorList>
            <person name="Smith C.H."/>
        </authorList>
    </citation>
    <scope>NUCLEOTIDE SEQUENCE</scope>
    <source>
        <strain evidence="1">CHS0354</strain>
    </source>
</reference>